<keyword evidence="2" id="KW-1185">Reference proteome</keyword>
<organism evidence="1 2">
    <name type="scientific">Nakamurella multipartita (strain ATCC 700099 / DSM 44233 / CIP 104796 / JCM 9543 / NBRC 105858 / Y-104)</name>
    <name type="common">Microsphaera multipartita</name>
    <dbReference type="NCBI Taxonomy" id="479431"/>
    <lineage>
        <taxon>Bacteria</taxon>
        <taxon>Bacillati</taxon>
        <taxon>Actinomycetota</taxon>
        <taxon>Actinomycetes</taxon>
        <taxon>Nakamurellales</taxon>
        <taxon>Nakamurellaceae</taxon>
        <taxon>Nakamurella</taxon>
    </lineage>
</organism>
<evidence type="ECO:0008006" key="3">
    <source>
        <dbReference type="Google" id="ProtNLM"/>
    </source>
</evidence>
<accession>C8X6P5</accession>
<dbReference type="Proteomes" id="UP000002218">
    <property type="component" value="Chromosome"/>
</dbReference>
<protein>
    <recommendedName>
        <fullName evidence="3">ParD-like antitoxin of type II toxin-antitoxin system</fullName>
    </recommendedName>
</protein>
<dbReference type="OrthoDB" id="5422561at2"/>
<dbReference type="AlphaFoldDB" id="C8X6P5"/>
<evidence type="ECO:0000313" key="1">
    <source>
        <dbReference type="EMBL" id="ACV80793.1"/>
    </source>
</evidence>
<dbReference type="Pfam" id="PF11903">
    <property type="entry name" value="ParD_like"/>
    <property type="match status" value="1"/>
</dbReference>
<name>C8X6P5_NAKMY</name>
<dbReference type="STRING" id="479431.Namu_4514"/>
<dbReference type="eggNOG" id="ENOG5033E4F">
    <property type="taxonomic scope" value="Bacteria"/>
</dbReference>
<dbReference type="KEGG" id="nml:Namu_4514"/>
<dbReference type="EMBL" id="CP001737">
    <property type="protein sequence ID" value="ACV80793.1"/>
    <property type="molecule type" value="Genomic_DNA"/>
</dbReference>
<dbReference type="RefSeq" id="WP_015749612.1">
    <property type="nucleotide sequence ID" value="NC_013235.1"/>
</dbReference>
<reference evidence="2" key="1">
    <citation type="submission" date="2009-09" db="EMBL/GenBank/DDBJ databases">
        <title>The complete genome of Nakamurella multipartita DSM 44233.</title>
        <authorList>
            <consortium name="US DOE Joint Genome Institute (JGI-PGF)"/>
            <person name="Lucas S."/>
            <person name="Copeland A."/>
            <person name="Lapidus A."/>
            <person name="Glavina del Rio T."/>
            <person name="Dalin E."/>
            <person name="Tice H."/>
            <person name="Bruce D."/>
            <person name="Goodwin L."/>
            <person name="Pitluck S."/>
            <person name="Kyrpides N."/>
            <person name="Mavromatis K."/>
            <person name="Ivanova N."/>
            <person name="Ovchinnikova G."/>
            <person name="Sims D."/>
            <person name="Meincke L."/>
            <person name="Brettin T."/>
            <person name="Detter J.C."/>
            <person name="Han C."/>
            <person name="Larimer F."/>
            <person name="Land M."/>
            <person name="Hauser L."/>
            <person name="Markowitz V."/>
            <person name="Cheng J.-F."/>
            <person name="Hugenholtz P."/>
            <person name="Woyke T."/>
            <person name="Wu D."/>
            <person name="Klenk H.-P."/>
            <person name="Eisen J.A."/>
        </authorList>
    </citation>
    <scope>NUCLEOTIDE SEQUENCE [LARGE SCALE GENOMIC DNA]</scope>
    <source>
        <strain evidence="2">ATCC 700099 / DSM 44233 / CIP 104796 / JCM 9543 / NBRC 105858 / Y-104</strain>
    </source>
</reference>
<dbReference type="InParanoid" id="C8X6P5"/>
<gene>
    <name evidence="1" type="ordered locus">Namu_4514</name>
</gene>
<reference evidence="1 2" key="2">
    <citation type="journal article" date="2010" name="Stand. Genomic Sci.">
        <title>Complete genome sequence of Nakamurella multipartita type strain (Y-104).</title>
        <authorList>
            <person name="Tice H."/>
            <person name="Mayilraj S."/>
            <person name="Sims D."/>
            <person name="Lapidus A."/>
            <person name="Nolan M."/>
            <person name="Lucas S."/>
            <person name="Glavina Del Rio T."/>
            <person name="Copeland A."/>
            <person name="Cheng J.F."/>
            <person name="Meincke L."/>
            <person name="Bruce D."/>
            <person name="Goodwin L."/>
            <person name="Pitluck S."/>
            <person name="Ivanova N."/>
            <person name="Mavromatis K."/>
            <person name="Ovchinnikova G."/>
            <person name="Pati A."/>
            <person name="Chen A."/>
            <person name="Palaniappan K."/>
            <person name="Land M."/>
            <person name="Hauser L."/>
            <person name="Chang Y.J."/>
            <person name="Jeffries C.D."/>
            <person name="Detter J.C."/>
            <person name="Brettin T."/>
            <person name="Rohde M."/>
            <person name="Goker M."/>
            <person name="Bristow J."/>
            <person name="Eisen J.A."/>
            <person name="Markowitz V."/>
            <person name="Hugenholtz P."/>
            <person name="Kyrpides N.C."/>
            <person name="Klenk H.P."/>
            <person name="Chen F."/>
        </authorList>
    </citation>
    <scope>NUCLEOTIDE SEQUENCE [LARGE SCALE GENOMIC DNA]</scope>
    <source>
        <strain evidence="2">ATCC 700099 / DSM 44233 / CIP 104796 / JCM 9543 / NBRC 105858 / Y-104</strain>
    </source>
</reference>
<evidence type="ECO:0000313" key="2">
    <source>
        <dbReference type="Proteomes" id="UP000002218"/>
    </source>
</evidence>
<dbReference type="InterPro" id="IPR021831">
    <property type="entry name" value="ParD-like"/>
</dbReference>
<proteinExistence type="predicted"/>
<dbReference type="HOGENOM" id="CLU_167545_0_0_11"/>
<sequence>MSSPPTRLPDDLYEAARRAAAVASRSTAQQIAHWARVGRELEASPDVSIREVQRVLAGLGPYASLNEGGQAVVRAEWDERIADGIGELNFAAEFTAAGDTWIVGDGKGGAVVRTAAKK</sequence>